<evidence type="ECO:0000256" key="1">
    <source>
        <dbReference type="SAM" id="Phobius"/>
    </source>
</evidence>
<dbReference type="AlphaFoldDB" id="A0A6A7BQD2"/>
<accession>A0A6A7BQD2</accession>
<evidence type="ECO:0000313" key="2">
    <source>
        <dbReference type="EMBL" id="KAF2856819.1"/>
    </source>
</evidence>
<evidence type="ECO:0000313" key="3">
    <source>
        <dbReference type="Proteomes" id="UP000799423"/>
    </source>
</evidence>
<gene>
    <name evidence="2" type="ORF">T440DRAFT_474172</name>
</gene>
<name>A0A6A7BQD2_9PLEO</name>
<reference evidence="2" key="1">
    <citation type="submission" date="2020-01" db="EMBL/GenBank/DDBJ databases">
        <authorList>
            <consortium name="DOE Joint Genome Institute"/>
            <person name="Haridas S."/>
            <person name="Albert R."/>
            <person name="Binder M."/>
            <person name="Bloem J."/>
            <person name="Labutti K."/>
            <person name="Salamov A."/>
            <person name="Andreopoulos B."/>
            <person name="Baker S.E."/>
            <person name="Barry K."/>
            <person name="Bills G."/>
            <person name="Bluhm B.H."/>
            <person name="Cannon C."/>
            <person name="Castanera R."/>
            <person name="Culley D.E."/>
            <person name="Daum C."/>
            <person name="Ezra D."/>
            <person name="Gonzalez J.B."/>
            <person name="Henrissat B."/>
            <person name="Kuo A."/>
            <person name="Liang C."/>
            <person name="Lipzen A."/>
            <person name="Lutzoni F."/>
            <person name="Magnuson J."/>
            <person name="Mondo S."/>
            <person name="Nolan M."/>
            <person name="Ohm R."/>
            <person name="Pangilinan J."/>
            <person name="Park H.-J."/>
            <person name="Ramirez L."/>
            <person name="Alfaro M."/>
            <person name="Sun H."/>
            <person name="Tritt A."/>
            <person name="Yoshinaga Y."/>
            <person name="Zwiers L.-H."/>
            <person name="Turgeon B.G."/>
            <person name="Goodwin S.B."/>
            <person name="Spatafora J.W."/>
            <person name="Crous P.W."/>
            <person name="Grigoriev I.V."/>
        </authorList>
    </citation>
    <scope>NUCLEOTIDE SEQUENCE</scope>
    <source>
        <strain evidence="2">IPT5</strain>
    </source>
</reference>
<protein>
    <submittedName>
        <fullName evidence="2">Uncharacterized protein</fullName>
    </submittedName>
</protein>
<keyword evidence="1" id="KW-0472">Membrane</keyword>
<sequence>MDEVQHDIPSSQVPAATSTGHGILIKNKVTFVPTCLQLKGKFENIKLRAWLRITEAFRFSYGHFISHTTKLGTPKMIEYSISSLTYSETIYPSLIIFDADGSEWEDSHPTNVSIPTLQVVYKEPFQPKGQFNNRTTFAPNAGACTRRLSGLCRVSPVVPESSRVWFCVRSKSEQQTTAAYQLSATACQTGKTLLEFEKDQLVDSQGGSTEHHLSRGYYSPLLLAVPNHDHPDLNVLPTQSRRISVYHHYHHLLLSVALALFCQAAPATALPQPHRGKSSGQWSSMSGWLIGGIVIGILVLALASVCVLRNDRMFQRLRQLPGPVMTFSSLAFITLRNGDAVEARVAWL</sequence>
<dbReference type="Proteomes" id="UP000799423">
    <property type="component" value="Unassembled WGS sequence"/>
</dbReference>
<proteinExistence type="predicted"/>
<feature type="transmembrane region" description="Helical" evidence="1">
    <location>
        <begin position="288"/>
        <end position="308"/>
    </location>
</feature>
<organism evidence="2 3">
    <name type="scientific">Plenodomus tracheiphilus IPT5</name>
    <dbReference type="NCBI Taxonomy" id="1408161"/>
    <lineage>
        <taxon>Eukaryota</taxon>
        <taxon>Fungi</taxon>
        <taxon>Dikarya</taxon>
        <taxon>Ascomycota</taxon>
        <taxon>Pezizomycotina</taxon>
        <taxon>Dothideomycetes</taxon>
        <taxon>Pleosporomycetidae</taxon>
        <taxon>Pleosporales</taxon>
        <taxon>Pleosporineae</taxon>
        <taxon>Leptosphaeriaceae</taxon>
        <taxon>Plenodomus</taxon>
    </lineage>
</organism>
<keyword evidence="1" id="KW-0812">Transmembrane</keyword>
<feature type="transmembrane region" description="Helical" evidence="1">
    <location>
        <begin position="249"/>
        <end position="268"/>
    </location>
</feature>
<keyword evidence="3" id="KW-1185">Reference proteome</keyword>
<keyword evidence="1" id="KW-1133">Transmembrane helix</keyword>
<dbReference type="EMBL" id="MU006288">
    <property type="protein sequence ID" value="KAF2856819.1"/>
    <property type="molecule type" value="Genomic_DNA"/>
</dbReference>